<feature type="domain" description="Aminotransferase class I/classII large" evidence="3">
    <location>
        <begin position="137"/>
        <end position="345"/>
    </location>
</feature>
<gene>
    <name evidence="4" type="ORF">DCO56_19825</name>
</gene>
<evidence type="ECO:0000313" key="5">
    <source>
        <dbReference type="Proteomes" id="UP000250831"/>
    </source>
</evidence>
<keyword evidence="5" id="KW-1185">Reference proteome</keyword>
<dbReference type="OrthoDB" id="846426at2"/>
<dbReference type="EMBL" id="QCXX01000005">
    <property type="protein sequence ID" value="PUV23189.1"/>
    <property type="molecule type" value="Genomic_DNA"/>
</dbReference>
<evidence type="ECO:0000259" key="3">
    <source>
        <dbReference type="Pfam" id="PF00155"/>
    </source>
</evidence>
<name>A0A363NQZ5_9SPHI</name>
<evidence type="ECO:0000313" key="4">
    <source>
        <dbReference type="EMBL" id="PUV23189.1"/>
    </source>
</evidence>
<dbReference type="GO" id="GO:0016740">
    <property type="term" value="F:transferase activity"/>
    <property type="evidence" value="ECO:0007669"/>
    <property type="project" value="UniProtKB-KW"/>
</dbReference>
<dbReference type="InterPro" id="IPR004839">
    <property type="entry name" value="Aminotransferase_I/II_large"/>
</dbReference>
<evidence type="ECO:0000256" key="2">
    <source>
        <dbReference type="ARBA" id="ARBA00022679"/>
    </source>
</evidence>
<dbReference type="InterPro" id="IPR015424">
    <property type="entry name" value="PyrdxlP-dep_Trfase"/>
</dbReference>
<comment type="caution">
    <text evidence="4">The sequence shown here is derived from an EMBL/GenBank/DDBJ whole genome shotgun (WGS) entry which is preliminary data.</text>
</comment>
<evidence type="ECO:0000256" key="1">
    <source>
        <dbReference type="ARBA" id="ARBA00001933"/>
    </source>
</evidence>
<dbReference type="Proteomes" id="UP000250831">
    <property type="component" value="Unassembled WGS sequence"/>
</dbReference>
<dbReference type="PANTHER" id="PTHR13693">
    <property type="entry name" value="CLASS II AMINOTRANSFERASE/8-AMINO-7-OXONONANOATE SYNTHASE"/>
    <property type="match status" value="1"/>
</dbReference>
<dbReference type="PANTHER" id="PTHR13693:SF3">
    <property type="entry name" value="LD36009P"/>
    <property type="match status" value="1"/>
</dbReference>
<dbReference type="InterPro" id="IPR050087">
    <property type="entry name" value="AON_synthase_class-II"/>
</dbReference>
<protein>
    <submittedName>
        <fullName evidence="4">8-amino-7-oxononanoate synthase</fullName>
    </submittedName>
</protein>
<dbReference type="RefSeq" id="WP_108635509.1">
    <property type="nucleotide sequence ID" value="NZ_QCXX01000005.1"/>
</dbReference>
<reference evidence="4 5" key="1">
    <citation type="submission" date="2018-04" db="EMBL/GenBank/DDBJ databases">
        <title>Sphingobacterium sp. M46 Genome.</title>
        <authorList>
            <person name="Cheng J."/>
            <person name="Li Y."/>
        </authorList>
    </citation>
    <scope>NUCLEOTIDE SEQUENCE [LARGE SCALE GENOMIC DNA]</scope>
    <source>
        <strain evidence="4 5">M46</strain>
    </source>
</reference>
<keyword evidence="2" id="KW-0808">Transferase</keyword>
<organism evidence="4 5">
    <name type="scientific">Sphingobacterium athyrii</name>
    <dbReference type="NCBI Taxonomy" id="2152717"/>
    <lineage>
        <taxon>Bacteria</taxon>
        <taxon>Pseudomonadati</taxon>
        <taxon>Bacteroidota</taxon>
        <taxon>Sphingobacteriia</taxon>
        <taxon>Sphingobacteriales</taxon>
        <taxon>Sphingobacteriaceae</taxon>
        <taxon>Sphingobacterium</taxon>
    </lineage>
</organism>
<dbReference type="Gene3D" id="3.40.640.10">
    <property type="entry name" value="Type I PLP-dependent aspartate aminotransferase-like (Major domain)"/>
    <property type="match status" value="1"/>
</dbReference>
<dbReference type="GO" id="GO:0030170">
    <property type="term" value="F:pyridoxal phosphate binding"/>
    <property type="evidence" value="ECO:0007669"/>
    <property type="project" value="InterPro"/>
</dbReference>
<sequence>MKNFTKLDQPTGRSIYLDEKEYLFFGGTSYLGLATDKAYAELFIEGVRRYGVNNGTSRNNNVQQAIFDQAEQYAAMRFGFGAGLLLSSGYLATQFVVKMLSMEGELLYAPACHPSLWLDINPAVTGDFRDWSLRTVEYINQSKAASFVIVSNSLDNMTPERYDFSVFKNVSAMKKVTLILDDSHGIGVLRENGISIADRDFLGENIELIVVASLAKGLATDAGLILASAKRIEQLKKSNFYTGASPSSPASLFAFLNGEHIYRKQFEKLQANIRYFESLSEGYLNSMANFPVFSSKDTSLYARLMEAGILVSSFPYPLPTDPLLNRIVVNAHHTSEDLDRISHAIGIS</sequence>
<dbReference type="InterPro" id="IPR015421">
    <property type="entry name" value="PyrdxlP-dep_Trfase_major"/>
</dbReference>
<dbReference type="Pfam" id="PF00155">
    <property type="entry name" value="Aminotran_1_2"/>
    <property type="match status" value="1"/>
</dbReference>
<dbReference type="InterPro" id="IPR015422">
    <property type="entry name" value="PyrdxlP-dep_Trfase_small"/>
</dbReference>
<dbReference type="AlphaFoldDB" id="A0A363NQZ5"/>
<dbReference type="Gene3D" id="3.90.1150.10">
    <property type="entry name" value="Aspartate Aminotransferase, domain 1"/>
    <property type="match status" value="1"/>
</dbReference>
<proteinExistence type="predicted"/>
<comment type="cofactor">
    <cofactor evidence="1">
        <name>pyridoxal 5'-phosphate</name>
        <dbReference type="ChEBI" id="CHEBI:597326"/>
    </cofactor>
</comment>
<dbReference type="SUPFAM" id="SSF53383">
    <property type="entry name" value="PLP-dependent transferases"/>
    <property type="match status" value="1"/>
</dbReference>
<accession>A0A363NQZ5</accession>